<keyword evidence="2" id="KW-1185">Reference proteome</keyword>
<gene>
    <name evidence="1" type="ORF">C0Q70_16557</name>
</gene>
<evidence type="ECO:0000313" key="1">
    <source>
        <dbReference type="EMBL" id="PVD23291.1"/>
    </source>
</evidence>
<dbReference type="Gene3D" id="1.20.1070.10">
    <property type="entry name" value="Rhodopsin 7-helix transmembrane proteins"/>
    <property type="match status" value="1"/>
</dbReference>
<dbReference type="OrthoDB" id="10036964at2759"/>
<name>A0A2T7NQ44_POMCA</name>
<sequence>MPAAPVCRFVDIIPLEHPSCESCRCVVGPNIRCTSPVTGVLLYFPMSSIPPLAMLAHWLCYFNSSINPAIYNFMSCERLSYKNIVI</sequence>
<accession>A0A2T7NQ44</accession>
<comment type="caution">
    <text evidence="1">The sequence shown here is derived from an EMBL/GenBank/DDBJ whole genome shotgun (WGS) entry which is preliminary data.</text>
</comment>
<dbReference type="EMBL" id="PZQS01000010">
    <property type="protein sequence ID" value="PVD23291.1"/>
    <property type="molecule type" value="Genomic_DNA"/>
</dbReference>
<dbReference type="AlphaFoldDB" id="A0A2T7NQ44"/>
<reference evidence="1 2" key="1">
    <citation type="submission" date="2018-04" db="EMBL/GenBank/DDBJ databases">
        <title>The genome of golden apple snail Pomacea canaliculata provides insight into stress tolerance and invasive adaptation.</title>
        <authorList>
            <person name="Liu C."/>
            <person name="Liu B."/>
            <person name="Ren Y."/>
            <person name="Zhang Y."/>
            <person name="Wang H."/>
            <person name="Li S."/>
            <person name="Jiang F."/>
            <person name="Yin L."/>
            <person name="Zhang G."/>
            <person name="Qian W."/>
            <person name="Fan W."/>
        </authorList>
    </citation>
    <scope>NUCLEOTIDE SEQUENCE [LARGE SCALE GENOMIC DNA]</scope>
    <source>
        <strain evidence="1">SZHN2017</strain>
        <tissue evidence="1">Muscle</tissue>
    </source>
</reference>
<organism evidence="1 2">
    <name type="scientific">Pomacea canaliculata</name>
    <name type="common">Golden apple snail</name>
    <dbReference type="NCBI Taxonomy" id="400727"/>
    <lineage>
        <taxon>Eukaryota</taxon>
        <taxon>Metazoa</taxon>
        <taxon>Spiralia</taxon>
        <taxon>Lophotrochozoa</taxon>
        <taxon>Mollusca</taxon>
        <taxon>Gastropoda</taxon>
        <taxon>Caenogastropoda</taxon>
        <taxon>Architaenioglossa</taxon>
        <taxon>Ampullarioidea</taxon>
        <taxon>Ampullariidae</taxon>
        <taxon>Pomacea</taxon>
    </lineage>
</organism>
<protein>
    <recommendedName>
        <fullName evidence="3">G-protein coupled receptors family 1 profile domain-containing protein</fullName>
    </recommendedName>
</protein>
<evidence type="ECO:0000313" key="2">
    <source>
        <dbReference type="Proteomes" id="UP000245119"/>
    </source>
</evidence>
<dbReference type="Proteomes" id="UP000245119">
    <property type="component" value="Linkage Group LG10"/>
</dbReference>
<evidence type="ECO:0008006" key="3">
    <source>
        <dbReference type="Google" id="ProtNLM"/>
    </source>
</evidence>
<proteinExistence type="predicted"/>